<dbReference type="RefSeq" id="WP_311511657.1">
    <property type="nucleotide sequence ID" value="NZ_JAVREP010000006.1"/>
</dbReference>
<protein>
    <submittedName>
        <fullName evidence="2">Uncharacterized protein</fullName>
    </submittedName>
</protein>
<name>A0ABU2MAJ3_9ACTN</name>
<accession>A0ABU2MAJ3</accession>
<evidence type="ECO:0000313" key="2">
    <source>
        <dbReference type="EMBL" id="MDT0328986.1"/>
    </source>
</evidence>
<comment type="caution">
    <text evidence="2">The sequence shown here is derived from an EMBL/GenBank/DDBJ whole genome shotgun (WGS) entry which is preliminary data.</text>
</comment>
<reference evidence="3" key="1">
    <citation type="submission" date="2023-07" db="EMBL/GenBank/DDBJ databases">
        <title>30 novel species of actinomycetes from the DSMZ collection.</title>
        <authorList>
            <person name="Nouioui I."/>
        </authorList>
    </citation>
    <scope>NUCLEOTIDE SEQUENCE [LARGE SCALE GENOMIC DNA]</scope>
    <source>
        <strain evidence="3">DSM 44743</strain>
    </source>
</reference>
<feature type="compositionally biased region" description="Basic and acidic residues" evidence="1">
    <location>
        <begin position="27"/>
        <end position="40"/>
    </location>
</feature>
<feature type="region of interest" description="Disordered" evidence="1">
    <location>
        <begin position="20"/>
        <end position="40"/>
    </location>
</feature>
<gene>
    <name evidence="2" type="ORF">RM479_11245</name>
</gene>
<proteinExistence type="predicted"/>
<evidence type="ECO:0000313" key="3">
    <source>
        <dbReference type="Proteomes" id="UP001183390"/>
    </source>
</evidence>
<organism evidence="2 3">
    <name type="scientific">Nocardiopsis lambiniae</name>
    <dbReference type="NCBI Taxonomy" id="3075539"/>
    <lineage>
        <taxon>Bacteria</taxon>
        <taxon>Bacillati</taxon>
        <taxon>Actinomycetota</taxon>
        <taxon>Actinomycetes</taxon>
        <taxon>Streptosporangiales</taxon>
        <taxon>Nocardiopsidaceae</taxon>
        <taxon>Nocardiopsis</taxon>
    </lineage>
</organism>
<keyword evidence="3" id="KW-1185">Reference proteome</keyword>
<dbReference type="Proteomes" id="UP001183390">
    <property type="component" value="Unassembled WGS sequence"/>
</dbReference>
<sequence length="40" mass="4391">MTTMPSRVLARLFSVDESGLTAAEEWSPFHEGEGPADDRP</sequence>
<dbReference type="EMBL" id="JAVREP010000006">
    <property type="protein sequence ID" value="MDT0328986.1"/>
    <property type="molecule type" value="Genomic_DNA"/>
</dbReference>
<evidence type="ECO:0000256" key="1">
    <source>
        <dbReference type="SAM" id="MobiDB-lite"/>
    </source>
</evidence>